<dbReference type="Pfam" id="PF01061">
    <property type="entry name" value="ABC2_membrane"/>
    <property type="match status" value="1"/>
</dbReference>
<dbReference type="SMART" id="SM00382">
    <property type="entry name" value="AAA"/>
    <property type="match status" value="1"/>
</dbReference>
<evidence type="ECO:0000256" key="2">
    <source>
        <dbReference type="ARBA" id="ARBA00005814"/>
    </source>
</evidence>
<comment type="similarity">
    <text evidence="2">Belongs to the ABC transporter superfamily. ABCG family. Eye pigment precursor importer (TC 3.A.1.204) subfamily.</text>
</comment>
<dbReference type="GO" id="GO:0140359">
    <property type="term" value="F:ABC-type transporter activity"/>
    <property type="evidence" value="ECO:0007669"/>
    <property type="project" value="InterPro"/>
</dbReference>
<feature type="domain" description="ABC transporter" evidence="11">
    <location>
        <begin position="112"/>
        <end position="356"/>
    </location>
</feature>
<keyword evidence="7 10" id="KW-1133">Transmembrane helix</keyword>
<feature type="region of interest" description="Disordered" evidence="9">
    <location>
        <begin position="470"/>
        <end position="492"/>
    </location>
</feature>
<dbReference type="GO" id="GO:0005524">
    <property type="term" value="F:ATP binding"/>
    <property type="evidence" value="ECO:0007669"/>
    <property type="project" value="UniProtKB-KW"/>
</dbReference>
<evidence type="ECO:0000259" key="11">
    <source>
        <dbReference type="PROSITE" id="PS50893"/>
    </source>
</evidence>
<dbReference type="InterPro" id="IPR050352">
    <property type="entry name" value="ABCG_transporters"/>
</dbReference>
<dbReference type="InterPro" id="IPR043926">
    <property type="entry name" value="ABCG_dom"/>
</dbReference>
<dbReference type="InterPro" id="IPR003593">
    <property type="entry name" value="AAA+_ATPase"/>
</dbReference>
<organism evidence="12 13">
    <name type="scientific">Eleusine coracana subsp. coracana</name>
    <dbReference type="NCBI Taxonomy" id="191504"/>
    <lineage>
        <taxon>Eukaryota</taxon>
        <taxon>Viridiplantae</taxon>
        <taxon>Streptophyta</taxon>
        <taxon>Embryophyta</taxon>
        <taxon>Tracheophyta</taxon>
        <taxon>Spermatophyta</taxon>
        <taxon>Magnoliopsida</taxon>
        <taxon>Liliopsida</taxon>
        <taxon>Poales</taxon>
        <taxon>Poaceae</taxon>
        <taxon>PACMAD clade</taxon>
        <taxon>Chloridoideae</taxon>
        <taxon>Cynodonteae</taxon>
        <taxon>Eleusininae</taxon>
        <taxon>Eleusine</taxon>
    </lineage>
</organism>
<keyword evidence="6" id="KW-0067">ATP-binding</keyword>
<evidence type="ECO:0000256" key="8">
    <source>
        <dbReference type="ARBA" id="ARBA00023136"/>
    </source>
</evidence>
<feature type="compositionally biased region" description="Low complexity" evidence="9">
    <location>
        <begin position="470"/>
        <end position="486"/>
    </location>
</feature>
<feature type="transmembrane region" description="Helical" evidence="10">
    <location>
        <begin position="745"/>
        <end position="766"/>
    </location>
</feature>
<keyword evidence="4 10" id="KW-0812">Transmembrane</keyword>
<dbReference type="PROSITE" id="PS00211">
    <property type="entry name" value="ABC_TRANSPORTER_1"/>
    <property type="match status" value="1"/>
</dbReference>
<sequence length="772" mass="82399">MPPPQLGHDDEQQTAGGGGGAPSSSTCDTSTCTTTTTTTNTSTNNPSGAVHPTTSSPPSSAAAHLHPAANSFPLVLKFEEVVYKVKLGQAAAGWCDKLSAAATMAVGGGGDVNKKKPPSAPSAREKTIISGMSGVVRPGEMLAMLGPSGSGKTTLLTALGGRHGGRAVLSGKVTYNGLPFSGSVKRRTGFVTQHDVLYPHLTVSETLWYTALLRLPRALSAGEKRAQAETVGRELGLAKVAHSMVGGVRGVRGLSGGERKRVSIGLEMLVDPSLLLLDEPTSGLDSTTAARIVGTLRRMAAQGARTVVVTIHQPSSRLYHMFDKVLLLSADGRPIYYGRAADALGYFASVGFASPLSVNPADLMLDLANGKPPSSLSSVHWSWPNIPSLSLSAFSLCLPIHRAHWHACAGIAPQTTNGDEAGTTAMMAAAVTGGNETEHKEVRAKLAAAYERHIAPAVKLDICAREPSAGAHAAAPEHQASSSSSSSRRRRSSSSEWSTGWWTQFTVLLQRGLKERRHESFNKLRIFQVLSVATLAGLLWWRTPGSHLQDRTALIFFFSVFWGFFPLYNAVFVFPLERPMLLKERASGMYRLSSYFAARAAADLPMELGLPTAFVLILYWMGGLDPRPGPFALSLAVVLYSVLVAQSLGLAIGAVLMDVKQGTTLASVITMVFLIAGGYYVQHIPPFVGWLRWLNYSFYCYRLLLGIQFPGGGGFYECDGPGGHRTLCAVAEFPAVKAVGLNNHWIDVCVMALLLVGYRVIAYVALDRLKAR</sequence>
<evidence type="ECO:0000256" key="7">
    <source>
        <dbReference type="ARBA" id="ARBA00022989"/>
    </source>
</evidence>
<dbReference type="CDD" id="cd03213">
    <property type="entry name" value="ABCG_EPDR"/>
    <property type="match status" value="1"/>
</dbReference>
<dbReference type="PANTHER" id="PTHR48041:SF111">
    <property type="entry name" value="ABC TRANSPORTER G FAMILY MEMBER 14"/>
    <property type="match status" value="1"/>
</dbReference>
<dbReference type="InterPro" id="IPR027417">
    <property type="entry name" value="P-loop_NTPase"/>
</dbReference>
<dbReference type="InterPro" id="IPR017871">
    <property type="entry name" value="ABC_transporter-like_CS"/>
</dbReference>
<dbReference type="InterPro" id="IPR003439">
    <property type="entry name" value="ABC_transporter-like_ATP-bd"/>
</dbReference>
<dbReference type="PANTHER" id="PTHR48041">
    <property type="entry name" value="ABC TRANSPORTER G FAMILY MEMBER 28"/>
    <property type="match status" value="1"/>
</dbReference>
<feature type="transmembrane region" description="Helical" evidence="10">
    <location>
        <begin position="663"/>
        <end position="681"/>
    </location>
</feature>
<feature type="transmembrane region" description="Helical" evidence="10">
    <location>
        <begin position="596"/>
        <end position="620"/>
    </location>
</feature>
<evidence type="ECO:0000256" key="3">
    <source>
        <dbReference type="ARBA" id="ARBA00022448"/>
    </source>
</evidence>
<keyword evidence="13" id="KW-1185">Reference proteome</keyword>
<evidence type="ECO:0000256" key="6">
    <source>
        <dbReference type="ARBA" id="ARBA00022840"/>
    </source>
</evidence>
<feature type="compositionally biased region" description="Low complexity" evidence="9">
    <location>
        <begin position="23"/>
        <end position="64"/>
    </location>
</feature>
<evidence type="ECO:0000313" key="12">
    <source>
        <dbReference type="EMBL" id="GJN12354.1"/>
    </source>
</evidence>
<keyword evidence="5" id="KW-0547">Nucleotide-binding</keyword>
<evidence type="ECO:0000256" key="10">
    <source>
        <dbReference type="SAM" id="Phobius"/>
    </source>
</evidence>
<evidence type="ECO:0000256" key="9">
    <source>
        <dbReference type="SAM" id="MobiDB-lite"/>
    </source>
</evidence>
<comment type="caution">
    <text evidence="12">The sequence shown here is derived from an EMBL/GenBank/DDBJ whole genome shotgun (WGS) entry which is preliminary data.</text>
</comment>
<dbReference type="Pfam" id="PF19055">
    <property type="entry name" value="ABC2_membrane_7"/>
    <property type="match status" value="1"/>
</dbReference>
<feature type="transmembrane region" description="Helical" evidence="10">
    <location>
        <begin position="632"/>
        <end position="656"/>
    </location>
</feature>
<evidence type="ECO:0000313" key="13">
    <source>
        <dbReference type="Proteomes" id="UP001054889"/>
    </source>
</evidence>
<dbReference type="PROSITE" id="PS50893">
    <property type="entry name" value="ABC_TRANSPORTER_2"/>
    <property type="match status" value="1"/>
</dbReference>
<dbReference type="AlphaFoldDB" id="A0AAV5DNV9"/>
<gene>
    <name evidence="12" type="primary">ga30625</name>
    <name evidence="12" type="ORF">PR202_ga30625</name>
</gene>
<dbReference type="GO" id="GO:0016887">
    <property type="term" value="F:ATP hydrolysis activity"/>
    <property type="evidence" value="ECO:0007669"/>
    <property type="project" value="InterPro"/>
</dbReference>
<dbReference type="InterPro" id="IPR013525">
    <property type="entry name" value="ABC2_TM"/>
</dbReference>
<proteinExistence type="inferred from homology"/>
<feature type="transmembrane region" description="Helical" evidence="10">
    <location>
        <begin position="553"/>
        <end position="576"/>
    </location>
</feature>
<evidence type="ECO:0000256" key="5">
    <source>
        <dbReference type="ARBA" id="ARBA00022741"/>
    </source>
</evidence>
<protein>
    <recommendedName>
        <fullName evidence="11">ABC transporter domain-containing protein</fullName>
    </recommendedName>
</protein>
<keyword evidence="8 10" id="KW-0472">Membrane</keyword>
<reference evidence="12" key="2">
    <citation type="submission" date="2021-12" db="EMBL/GenBank/DDBJ databases">
        <title>Resequencing data analysis of finger millet.</title>
        <authorList>
            <person name="Hatakeyama M."/>
            <person name="Aluri S."/>
            <person name="Balachadran M.T."/>
            <person name="Sivarajan S.R."/>
            <person name="Poveda L."/>
            <person name="Shimizu-Inatsugi R."/>
            <person name="Schlapbach R."/>
            <person name="Sreeman S.M."/>
            <person name="Shimizu K.K."/>
        </authorList>
    </citation>
    <scope>NUCLEOTIDE SEQUENCE</scope>
</reference>
<name>A0AAV5DNV9_ELECO</name>
<accession>A0AAV5DNV9</accession>
<evidence type="ECO:0000256" key="4">
    <source>
        <dbReference type="ARBA" id="ARBA00022692"/>
    </source>
</evidence>
<evidence type="ECO:0000256" key="1">
    <source>
        <dbReference type="ARBA" id="ARBA00004141"/>
    </source>
</evidence>
<reference evidence="12" key="1">
    <citation type="journal article" date="2018" name="DNA Res.">
        <title>Multiple hybrid de novo genome assembly of finger millet, an orphan allotetraploid crop.</title>
        <authorList>
            <person name="Hatakeyama M."/>
            <person name="Aluri S."/>
            <person name="Balachadran M.T."/>
            <person name="Sivarajan S.R."/>
            <person name="Patrignani A."/>
            <person name="Gruter S."/>
            <person name="Poveda L."/>
            <person name="Shimizu-Inatsugi R."/>
            <person name="Baeten J."/>
            <person name="Francoijs K.J."/>
            <person name="Nataraja K.N."/>
            <person name="Reddy Y.A.N."/>
            <person name="Phadnis S."/>
            <person name="Ravikumar R.L."/>
            <person name="Schlapbach R."/>
            <person name="Sreeman S.M."/>
            <person name="Shimizu K.K."/>
        </authorList>
    </citation>
    <scope>NUCLEOTIDE SEQUENCE</scope>
</reference>
<comment type="subcellular location">
    <subcellularLocation>
        <location evidence="1">Membrane</location>
        <topology evidence="1">Multi-pass membrane protein</topology>
    </subcellularLocation>
</comment>
<dbReference type="GO" id="GO:0005886">
    <property type="term" value="C:plasma membrane"/>
    <property type="evidence" value="ECO:0007669"/>
    <property type="project" value="TreeGrafter"/>
</dbReference>
<feature type="region of interest" description="Disordered" evidence="9">
    <location>
        <begin position="1"/>
        <end position="64"/>
    </location>
</feature>
<dbReference type="FunFam" id="3.40.50.300:FF:000337">
    <property type="entry name" value="ABC transporter G family member 22"/>
    <property type="match status" value="1"/>
</dbReference>
<keyword evidence="3" id="KW-0813">Transport</keyword>
<dbReference type="Proteomes" id="UP001054889">
    <property type="component" value="Unassembled WGS sequence"/>
</dbReference>
<dbReference type="EMBL" id="BQKI01000023">
    <property type="protein sequence ID" value="GJN12354.1"/>
    <property type="molecule type" value="Genomic_DNA"/>
</dbReference>
<dbReference type="Gene3D" id="3.40.50.300">
    <property type="entry name" value="P-loop containing nucleotide triphosphate hydrolases"/>
    <property type="match status" value="1"/>
</dbReference>
<dbReference type="SUPFAM" id="SSF52540">
    <property type="entry name" value="P-loop containing nucleoside triphosphate hydrolases"/>
    <property type="match status" value="1"/>
</dbReference>
<dbReference type="Pfam" id="PF00005">
    <property type="entry name" value="ABC_tran"/>
    <property type="match status" value="1"/>
</dbReference>